<evidence type="ECO:0000256" key="1">
    <source>
        <dbReference type="SAM" id="MobiDB-lite"/>
    </source>
</evidence>
<feature type="compositionally biased region" description="Polar residues" evidence="1">
    <location>
        <begin position="75"/>
        <end position="94"/>
    </location>
</feature>
<name>A0A369J9B7_HYPMA</name>
<keyword evidence="3" id="KW-1185">Reference proteome</keyword>
<dbReference type="OrthoDB" id="3224221at2759"/>
<reference evidence="2" key="1">
    <citation type="submission" date="2018-04" db="EMBL/GenBank/DDBJ databases">
        <title>Whole genome sequencing of Hypsizygus marmoreus.</title>
        <authorList>
            <person name="Choi I.-G."/>
            <person name="Min B."/>
            <person name="Kim J.-G."/>
            <person name="Kim S."/>
            <person name="Oh Y.-L."/>
            <person name="Kong W.-S."/>
            <person name="Park H."/>
            <person name="Jeong J."/>
            <person name="Song E.-S."/>
        </authorList>
    </citation>
    <scope>NUCLEOTIDE SEQUENCE [LARGE SCALE GENOMIC DNA]</scope>
    <source>
        <strain evidence="2">51987-8</strain>
    </source>
</reference>
<evidence type="ECO:0000313" key="3">
    <source>
        <dbReference type="Proteomes" id="UP000076154"/>
    </source>
</evidence>
<feature type="region of interest" description="Disordered" evidence="1">
    <location>
        <begin position="1"/>
        <end position="230"/>
    </location>
</feature>
<feature type="compositionally biased region" description="Polar residues" evidence="1">
    <location>
        <begin position="29"/>
        <end position="49"/>
    </location>
</feature>
<organism evidence="2 3">
    <name type="scientific">Hypsizygus marmoreus</name>
    <name type="common">White beech mushroom</name>
    <name type="synonym">Agaricus marmoreus</name>
    <dbReference type="NCBI Taxonomy" id="39966"/>
    <lineage>
        <taxon>Eukaryota</taxon>
        <taxon>Fungi</taxon>
        <taxon>Dikarya</taxon>
        <taxon>Basidiomycota</taxon>
        <taxon>Agaricomycotina</taxon>
        <taxon>Agaricomycetes</taxon>
        <taxon>Agaricomycetidae</taxon>
        <taxon>Agaricales</taxon>
        <taxon>Tricholomatineae</taxon>
        <taxon>Lyophyllaceae</taxon>
        <taxon>Hypsizygus</taxon>
    </lineage>
</organism>
<gene>
    <name evidence="2" type="ORF">Hypma_014666</name>
</gene>
<proteinExistence type="predicted"/>
<comment type="caution">
    <text evidence="2">The sequence shown here is derived from an EMBL/GenBank/DDBJ whole genome shotgun (WGS) entry which is preliminary data.</text>
</comment>
<dbReference type="InParanoid" id="A0A369J9B7"/>
<feature type="compositionally biased region" description="Low complexity" evidence="1">
    <location>
        <begin position="110"/>
        <end position="130"/>
    </location>
</feature>
<protein>
    <submittedName>
        <fullName evidence="2">Uncharacterized protein</fullName>
    </submittedName>
</protein>
<feature type="compositionally biased region" description="Acidic residues" evidence="1">
    <location>
        <begin position="198"/>
        <end position="223"/>
    </location>
</feature>
<evidence type="ECO:0000313" key="2">
    <source>
        <dbReference type="EMBL" id="RDB18709.1"/>
    </source>
</evidence>
<dbReference type="AlphaFoldDB" id="A0A369J9B7"/>
<dbReference type="Proteomes" id="UP000076154">
    <property type="component" value="Unassembled WGS sequence"/>
</dbReference>
<feature type="region of interest" description="Disordered" evidence="1">
    <location>
        <begin position="292"/>
        <end position="314"/>
    </location>
</feature>
<dbReference type="EMBL" id="LUEZ02000090">
    <property type="protein sequence ID" value="RDB18709.1"/>
    <property type="molecule type" value="Genomic_DNA"/>
</dbReference>
<feature type="compositionally biased region" description="Basic residues" evidence="1">
    <location>
        <begin position="296"/>
        <end position="306"/>
    </location>
</feature>
<sequence length="622" mass="70440">MQSNSHRLRPYGPNQSLRARYSPGAGSEQPGQRSTTEATIPVRASSTRPASARDASLGPRQPSSSWMRTIMHPNPIQSTQRASGQPNRSRNDPFQSPAEPTGSQPPQPQPARQHQPHPSHQGRPSSPSQHPRSRHASPQQEQHSTADGRRAGLFHGQYVSRPPRSNDFSDDGRDGFYMPGGFMPEEEYPQRGAHDDGYDADIGDDGIGPDDDYPEDDPEEEDGENHFNQSSQVCFIPDSYLNLLTGLDQHRTHEEQLHNLEQQYTQISRDVRAGFEAIQLALNQRPARNLELTHGSSRRNGRKHGPKLTLAPIRRPPEDNELAVSAFNIYIYPGDGLIESVKDQVRAHLAMLMGHSRLLEPMVTNAQERAFEASLDDCGDETIGPCCTVTDFRFHIQGTPRCAWNKSAAGVFCADFHEFHGVTPTAQSVYDITEAFLTRMKSLRADYLETEGGREYQAARKRFKRRMARKRGLFERRLEISQMLPGLQAHVEIIQRLGVAGMSSDESDNDTAPRNPSVRTRNPTFQVLIPRWRASALTAWLHVFDSAYLAFRRYDGATRGEYPHVRRFDATHPIFSGSKKFVRDLPWNAYHRRWLSTVTNVNRKVRPSLEPYEFLHENEIYQ</sequence>
<feature type="compositionally biased region" description="Basic and acidic residues" evidence="1">
    <location>
        <begin position="188"/>
        <end position="197"/>
    </location>
</feature>
<accession>A0A369J9B7</accession>